<dbReference type="GO" id="GO:0006493">
    <property type="term" value="P:protein O-linked glycosylation"/>
    <property type="evidence" value="ECO:0007669"/>
    <property type="project" value="TreeGrafter"/>
</dbReference>
<dbReference type="EC" id="2.4.1.-" evidence="13"/>
<comment type="pathway">
    <text evidence="2">Protein modification; protein glycosylation.</text>
</comment>
<keyword evidence="8 13" id="KW-1133">Transmembrane helix</keyword>
<evidence type="ECO:0000256" key="6">
    <source>
        <dbReference type="ARBA" id="ARBA00022692"/>
    </source>
</evidence>
<feature type="region of interest" description="Disordered" evidence="14">
    <location>
        <begin position="1"/>
        <end position="37"/>
    </location>
</feature>
<dbReference type="GO" id="GO:0000139">
    <property type="term" value="C:Golgi membrane"/>
    <property type="evidence" value="ECO:0007669"/>
    <property type="project" value="UniProtKB-SubCell"/>
</dbReference>
<dbReference type="PANTHER" id="PTHR11214">
    <property type="entry name" value="BETA-1,3-N-ACETYLGLUCOSAMINYLTRANSFERASE"/>
    <property type="match status" value="1"/>
</dbReference>
<organism evidence="15 16">
    <name type="scientific">Perca fluviatilis</name>
    <name type="common">European perch</name>
    <dbReference type="NCBI Taxonomy" id="8168"/>
    <lineage>
        <taxon>Eukaryota</taxon>
        <taxon>Metazoa</taxon>
        <taxon>Chordata</taxon>
        <taxon>Craniata</taxon>
        <taxon>Vertebrata</taxon>
        <taxon>Euteleostomi</taxon>
        <taxon>Actinopterygii</taxon>
        <taxon>Neopterygii</taxon>
        <taxon>Teleostei</taxon>
        <taxon>Neoteleostei</taxon>
        <taxon>Acanthomorphata</taxon>
        <taxon>Eupercaria</taxon>
        <taxon>Perciformes</taxon>
        <taxon>Percoidei</taxon>
        <taxon>Percidae</taxon>
        <taxon>Percinae</taxon>
        <taxon>Perca</taxon>
    </lineage>
</organism>
<dbReference type="Pfam" id="PF01762">
    <property type="entry name" value="Galactosyl_T"/>
    <property type="match status" value="1"/>
</dbReference>
<evidence type="ECO:0000256" key="4">
    <source>
        <dbReference type="ARBA" id="ARBA00022676"/>
    </source>
</evidence>
<evidence type="ECO:0000256" key="13">
    <source>
        <dbReference type="RuleBase" id="RU363063"/>
    </source>
</evidence>
<keyword evidence="7 13" id="KW-0735">Signal-anchor</keyword>
<dbReference type="PANTHER" id="PTHR11214:SF115">
    <property type="entry name" value="HEXOSYLTRANSFERASE"/>
    <property type="match status" value="1"/>
</dbReference>
<accession>A0A6A5FQS2</accession>
<feature type="compositionally biased region" description="Basic residues" evidence="14">
    <location>
        <begin position="1"/>
        <end position="16"/>
    </location>
</feature>
<dbReference type="InterPro" id="IPR002659">
    <property type="entry name" value="Glyco_trans_31"/>
</dbReference>
<keyword evidence="16" id="KW-1185">Reference proteome</keyword>
<comment type="caution">
    <text evidence="15">The sequence shown here is derived from an EMBL/GenBank/DDBJ whole genome shotgun (WGS) entry which is preliminary data.</text>
</comment>
<evidence type="ECO:0000256" key="14">
    <source>
        <dbReference type="SAM" id="MobiDB-lite"/>
    </source>
</evidence>
<evidence type="ECO:0000256" key="9">
    <source>
        <dbReference type="ARBA" id="ARBA00023034"/>
    </source>
</evidence>
<dbReference type="Gene3D" id="3.90.550.50">
    <property type="match status" value="1"/>
</dbReference>
<dbReference type="AlphaFoldDB" id="A0A6A5FQS2"/>
<dbReference type="EMBL" id="VHII01000001">
    <property type="protein sequence ID" value="KAF1394703.1"/>
    <property type="molecule type" value="Genomic_DNA"/>
</dbReference>
<reference evidence="15 16" key="1">
    <citation type="submission" date="2019-06" db="EMBL/GenBank/DDBJ databases">
        <title>A chromosome-scale genome assembly of the European perch, Perca fluviatilis.</title>
        <authorList>
            <person name="Roques C."/>
            <person name="Zahm M."/>
            <person name="Cabau C."/>
            <person name="Klopp C."/>
            <person name="Bouchez O."/>
            <person name="Donnadieu C."/>
            <person name="Kuhl H."/>
            <person name="Gislard M."/>
            <person name="Guendouz S."/>
            <person name="Journot L."/>
            <person name="Haffray P."/>
            <person name="Bestin A."/>
            <person name="Morvezen R."/>
            <person name="Feron R."/>
            <person name="Wen M."/>
            <person name="Jouanno E."/>
            <person name="Herpin A."/>
            <person name="Schartl M."/>
            <person name="Postlethwait J."/>
            <person name="Schaerlinger B."/>
            <person name="Chardard D."/>
            <person name="Lecocq T."/>
            <person name="Poncet C."/>
            <person name="Jaffrelo L."/>
            <person name="Lampietro C."/>
            <person name="Guiguen Y."/>
        </authorList>
    </citation>
    <scope>NUCLEOTIDE SEQUENCE [LARGE SCALE GENOMIC DNA]</scope>
    <source>
        <tissue evidence="15">Blood</tissue>
    </source>
</reference>
<proteinExistence type="inferred from homology"/>
<dbReference type="FunFam" id="3.90.550.50:FF:000001">
    <property type="entry name" value="Hexosyltransferase"/>
    <property type="match status" value="1"/>
</dbReference>
<evidence type="ECO:0000256" key="10">
    <source>
        <dbReference type="ARBA" id="ARBA00023098"/>
    </source>
</evidence>
<dbReference type="GO" id="GO:0006629">
    <property type="term" value="P:lipid metabolic process"/>
    <property type="evidence" value="ECO:0007669"/>
    <property type="project" value="UniProtKB-KW"/>
</dbReference>
<sequence length="388" mass="44322">MKQKKKNKEKKKKKGRRKEEVGHGFGPRQVGEHGSEEQVINVGGVQAQGREKVNGLMEKGRRCLERTFIYILVAVIIFFIFLNCNRELNLNRANPRPPSAPEPQWEDPGPYHVAYPRDYKFIMDDTRTCKNTTPFLVLMVPVAPGDVAARDTIRKTWGNEKLVLSQLIETLFILGRPGGADAEQQQEKLKQENLQHHDLIQSNFRDSYRNLTIKTMVMLEWLAVHCAEASYVIKIDSDMLLHVPNLVKLLLDHRTAKQNYMTGLVWWNSPVLRNPFNKFYMPTKVIAEPQYPPYPLGMAYVMSLDLPAKILVAAPHIKPIFIEDAYLGMCLKYLGLSPTDPPENNMFIVKPAHPLSSCSLSKVIAMTTTSISQMTCYWERSRLPEAKC</sequence>
<keyword evidence="12" id="KW-0325">Glycoprotein</keyword>
<keyword evidence="6 13" id="KW-0812">Transmembrane</keyword>
<evidence type="ECO:0000256" key="5">
    <source>
        <dbReference type="ARBA" id="ARBA00022679"/>
    </source>
</evidence>
<evidence type="ECO:0000256" key="12">
    <source>
        <dbReference type="ARBA" id="ARBA00023180"/>
    </source>
</evidence>
<protein>
    <recommendedName>
        <fullName evidence="13">Hexosyltransferase</fullName>
        <ecNumber evidence="13">2.4.1.-</ecNumber>
    </recommendedName>
</protein>
<comment type="subcellular location">
    <subcellularLocation>
        <location evidence="1 13">Golgi apparatus membrane</location>
        <topology evidence="1 13">Single-pass type II membrane protein</topology>
    </subcellularLocation>
</comment>
<gene>
    <name evidence="15" type="ORF">PFLUV_G00003910</name>
</gene>
<evidence type="ECO:0000256" key="7">
    <source>
        <dbReference type="ARBA" id="ARBA00022968"/>
    </source>
</evidence>
<feature type="transmembrane region" description="Helical" evidence="13">
    <location>
        <begin position="67"/>
        <end position="83"/>
    </location>
</feature>
<keyword evidence="11 13" id="KW-0472">Membrane</keyword>
<evidence type="ECO:0000313" key="15">
    <source>
        <dbReference type="EMBL" id="KAF1394703.1"/>
    </source>
</evidence>
<evidence type="ECO:0000256" key="11">
    <source>
        <dbReference type="ARBA" id="ARBA00023136"/>
    </source>
</evidence>
<evidence type="ECO:0000313" key="16">
    <source>
        <dbReference type="Proteomes" id="UP000465112"/>
    </source>
</evidence>
<evidence type="ECO:0000256" key="2">
    <source>
        <dbReference type="ARBA" id="ARBA00004922"/>
    </source>
</evidence>
<evidence type="ECO:0000256" key="3">
    <source>
        <dbReference type="ARBA" id="ARBA00008661"/>
    </source>
</evidence>
<dbReference type="GO" id="GO:0008499">
    <property type="term" value="F:N-acetyl-beta-D-glucosaminide beta-(1,3)-galactosyltransferase activity"/>
    <property type="evidence" value="ECO:0007669"/>
    <property type="project" value="TreeGrafter"/>
</dbReference>
<name>A0A6A5FQS2_PERFL</name>
<keyword evidence="4 13" id="KW-0328">Glycosyltransferase</keyword>
<keyword evidence="5" id="KW-0808">Transferase</keyword>
<keyword evidence="10" id="KW-0443">Lipid metabolism</keyword>
<evidence type="ECO:0000256" key="1">
    <source>
        <dbReference type="ARBA" id="ARBA00004323"/>
    </source>
</evidence>
<keyword evidence="9 13" id="KW-0333">Golgi apparatus</keyword>
<evidence type="ECO:0000256" key="8">
    <source>
        <dbReference type="ARBA" id="ARBA00022989"/>
    </source>
</evidence>
<dbReference type="Proteomes" id="UP000465112">
    <property type="component" value="Chromosome 1"/>
</dbReference>
<comment type="similarity">
    <text evidence="3 13">Belongs to the glycosyltransferase 31 family.</text>
</comment>